<evidence type="ECO:0000259" key="8">
    <source>
        <dbReference type="PROSITE" id="PS50262"/>
    </source>
</evidence>
<feature type="domain" description="G-protein coupled receptors family 1 profile" evidence="8">
    <location>
        <begin position="335"/>
        <end position="575"/>
    </location>
</feature>
<evidence type="ECO:0000313" key="9">
    <source>
        <dbReference type="EMBL" id="RMX48214.1"/>
    </source>
</evidence>
<dbReference type="Gene3D" id="1.20.1070.10">
    <property type="entry name" value="Rhodopsin 7-helix transmembrane proteins"/>
    <property type="match status" value="3"/>
</dbReference>
<dbReference type="GO" id="GO:0005886">
    <property type="term" value="C:plasma membrane"/>
    <property type="evidence" value="ECO:0007669"/>
    <property type="project" value="UniProtKB-SubCell"/>
</dbReference>
<evidence type="ECO:0000256" key="2">
    <source>
        <dbReference type="ARBA" id="ARBA00022475"/>
    </source>
</evidence>
<keyword evidence="4 7" id="KW-1133">Transmembrane helix</keyword>
<feature type="domain" description="G-protein coupled receptors family 1 profile" evidence="8">
    <location>
        <begin position="42"/>
        <end position="282"/>
    </location>
</feature>
<feature type="transmembrane region" description="Helical" evidence="7">
    <location>
        <begin position="722"/>
        <end position="742"/>
    </location>
</feature>
<dbReference type="PROSITE" id="PS00237">
    <property type="entry name" value="G_PROTEIN_RECEP_F1_1"/>
    <property type="match status" value="3"/>
</dbReference>
<keyword evidence="6" id="KW-0807">Transducer</keyword>
<feature type="transmembrane region" description="Helical" evidence="7">
    <location>
        <begin position="945"/>
        <end position="963"/>
    </location>
</feature>
<organism evidence="9 10">
    <name type="scientific">Pocillopora damicornis</name>
    <name type="common">Cauliflower coral</name>
    <name type="synonym">Millepora damicornis</name>
    <dbReference type="NCBI Taxonomy" id="46731"/>
    <lineage>
        <taxon>Eukaryota</taxon>
        <taxon>Metazoa</taxon>
        <taxon>Cnidaria</taxon>
        <taxon>Anthozoa</taxon>
        <taxon>Hexacorallia</taxon>
        <taxon>Scleractinia</taxon>
        <taxon>Astrocoeniina</taxon>
        <taxon>Pocilloporidae</taxon>
        <taxon>Pocillopora</taxon>
    </lineage>
</organism>
<keyword evidence="6" id="KW-0297">G-protein coupled receptor</keyword>
<name>A0A3M6U3V8_POCDA</name>
<feature type="transmembrane region" description="Helical" evidence="7">
    <location>
        <begin position="524"/>
        <end position="546"/>
    </location>
</feature>
<feature type="transmembrane region" description="Helical" evidence="7">
    <location>
        <begin position="795"/>
        <end position="820"/>
    </location>
</feature>
<feature type="transmembrane region" description="Helical" evidence="7">
    <location>
        <begin position="231"/>
        <end position="251"/>
    </location>
</feature>
<feature type="transmembrane region" description="Helical" evidence="7">
    <location>
        <begin position="680"/>
        <end position="701"/>
    </location>
</feature>
<reference evidence="9 10" key="1">
    <citation type="journal article" date="2018" name="Sci. Rep.">
        <title>Comparative analysis of the Pocillopora damicornis genome highlights role of immune system in coral evolution.</title>
        <authorList>
            <person name="Cunning R."/>
            <person name="Bay R.A."/>
            <person name="Gillette P."/>
            <person name="Baker A.C."/>
            <person name="Traylor-Knowles N."/>
        </authorList>
    </citation>
    <scope>NUCLEOTIDE SEQUENCE [LARGE SCALE GENOMIC DNA]</scope>
    <source>
        <strain evidence="9">RSMAS</strain>
        <tissue evidence="9">Whole animal</tissue>
    </source>
</reference>
<evidence type="ECO:0000256" key="3">
    <source>
        <dbReference type="ARBA" id="ARBA00022692"/>
    </source>
</evidence>
<feature type="transmembrane region" description="Helical" evidence="7">
    <location>
        <begin position="437"/>
        <end position="459"/>
    </location>
</feature>
<feature type="transmembrane region" description="Helical" evidence="7">
    <location>
        <begin position="62"/>
        <end position="82"/>
    </location>
</feature>
<protein>
    <recommendedName>
        <fullName evidence="8">G-protein coupled receptors family 1 profile domain-containing protein</fullName>
    </recommendedName>
</protein>
<dbReference type="Proteomes" id="UP000275408">
    <property type="component" value="Unassembled WGS sequence"/>
</dbReference>
<feature type="transmembrane region" description="Helical" evidence="7">
    <location>
        <begin position="144"/>
        <end position="164"/>
    </location>
</feature>
<dbReference type="InterPro" id="IPR017452">
    <property type="entry name" value="GPCR_Rhodpsn_7TM"/>
</dbReference>
<dbReference type="PANTHER" id="PTHR22750">
    <property type="entry name" value="G-PROTEIN COUPLED RECEPTOR"/>
    <property type="match status" value="1"/>
</dbReference>
<feature type="transmembrane region" description="Helical" evidence="7">
    <location>
        <begin position="832"/>
        <end position="853"/>
    </location>
</feature>
<evidence type="ECO:0000256" key="1">
    <source>
        <dbReference type="ARBA" id="ARBA00004651"/>
    </source>
</evidence>
<keyword evidence="2" id="KW-1003">Cell membrane</keyword>
<feature type="transmembrane region" description="Helical" evidence="7">
    <location>
        <begin position="170"/>
        <end position="194"/>
    </location>
</feature>
<dbReference type="AlphaFoldDB" id="A0A3M6U3V8"/>
<keyword evidence="6" id="KW-0675">Receptor</keyword>
<dbReference type="PROSITE" id="PS50262">
    <property type="entry name" value="G_PROTEIN_RECEP_F1_2"/>
    <property type="match status" value="3"/>
</dbReference>
<feature type="transmembrane region" description="Helical" evidence="7">
    <location>
        <begin position="640"/>
        <end position="660"/>
    </location>
</feature>
<gene>
    <name evidence="9" type="ORF">pdam_00005419</name>
</gene>
<feature type="transmembrane region" description="Helical" evidence="7">
    <location>
        <begin position="102"/>
        <end position="123"/>
    </location>
</feature>
<dbReference type="Pfam" id="PF00001">
    <property type="entry name" value="7tm_1"/>
    <property type="match status" value="4"/>
</dbReference>
<feature type="transmembrane region" description="Helical" evidence="7">
    <location>
        <begin position="25"/>
        <end position="50"/>
    </location>
</feature>
<keyword evidence="5 7" id="KW-0472">Membrane</keyword>
<feature type="transmembrane region" description="Helical" evidence="7">
    <location>
        <begin position="465"/>
        <end position="487"/>
    </location>
</feature>
<evidence type="ECO:0000313" key="10">
    <source>
        <dbReference type="Proteomes" id="UP000275408"/>
    </source>
</evidence>
<evidence type="ECO:0000256" key="6">
    <source>
        <dbReference type="RuleBase" id="RU000688"/>
    </source>
</evidence>
<dbReference type="EMBL" id="RCHS01002303">
    <property type="protein sequence ID" value="RMX48214.1"/>
    <property type="molecule type" value="Genomic_DNA"/>
</dbReference>
<feature type="domain" description="G-protein coupled receptors family 1 profile" evidence="8">
    <location>
        <begin position="620"/>
        <end position="851"/>
    </location>
</feature>
<feature type="transmembrane region" description="Helical" evidence="7">
    <location>
        <begin position="355"/>
        <end position="375"/>
    </location>
</feature>
<proteinExistence type="inferred from homology"/>
<feature type="transmembrane region" description="Helical" evidence="7">
    <location>
        <begin position="263"/>
        <end position="284"/>
    </location>
</feature>
<keyword evidence="10" id="KW-1185">Reference proteome</keyword>
<dbReference type="InterPro" id="IPR000276">
    <property type="entry name" value="GPCR_Rhodpsn"/>
</dbReference>
<sequence length="1029" mass="116761">MNVYCDEPFQFFPTNTDYKELRGTFITNCICNGFLTYTAIMLNIVTICAIRKTSTLPKNLKTLLVSLAFSDVGVGLVGQPTYLSLHVSWLKLNDPSCNANRLLTISGNLFSLASFLGVVAVSVERFLALRLHLRYQELVSQKRVGTLVISIWAFSLFVSLMAFWSSVHIMSIIISVAASFSFIVSVVLYLRIYLTVRRHKRQIQSLQVQDISQSGEITNFLRLVKSAVDIFYVYLVFLFCYSPCFISVVLIKIFGSSVALKRFFLFSVTLVFLNSSLNPLIYCWKMRHIRRAIMDMLRNTNWNTNRSHAELKDLSSTFITNSIFNGFLTYTAIMLNVVTICAIQKTSTLPKTLKTLLTSLAFSDVGVGLVVQPTYSSFLVSWSKLNDPSCNAYRWLTICGYLFPLASFLGVVAVSVERFLAVHLHLRYQELVTHQRIVAVMISIWVFSAFVSLMLFWASVSIHNIVISISGGFGFIVTIVVYIRIYLTVRRHKNQIHSFQVQQVNRSQETTSYAGLIKSTVGVFYIYLVFLACYLPYVICVVSVRINSANIALKKFTLFSLTLIFLNSSLNPVIYCWKMRHIRHAPFRFLPSNADYEDLRETFIANCILNGFLTCTAIMLNIVTICAIRKTLTLPKTLKTLLTSLAISDLSIGLLGHPTYISFLGSWFERSDPSCNAYRWLSMSGYLFSLASFLGVLAVSLDRFLALHLHLRYQELVTHKRVVTVVISIWVLSAFVSLMILWASLNTISLIISVTGICGFIVTIVVYIRIYLIVRRHKNQIQSLQGTKFTCILKSTVGVFYVYLVFLASYLPYAVCLILMGINDSNIALKKAALFSMTLIFLNSSLNPVIYCWKMRHIRHAIVDMLRNMSLSDVGVGFLTQPIYAAFPVSLLQLSNPSCKVYRMLKISCNTFCLIFLTQPIYTAFPVSLLQLSNPSCKVYRMLEIFRALFLIVVAVSVGRFLAAHLHLIHQSQEIMTHNRVVTANFHVTFLVYTKICLTFQRHKNHIQFLHPQPEVNFGETANFSILVN</sequence>
<feature type="transmembrane region" description="Helical" evidence="7">
    <location>
        <begin position="748"/>
        <end position="774"/>
    </location>
</feature>
<feature type="transmembrane region" description="Helical" evidence="7">
    <location>
        <begin position="395"/>
        <end position="416"/>
    </location>
</feature>
<comment type="similarity">
    <text evidence="6">Belongs to the G-protein coupled receptor 1 family.</text>
</comment>
<accession>A0A3M6U3V8</accession>
<dbReference type="OrthoDB" id="10417423at2759"/>
<keyword evidence="3 6" id="KW-0812">Transmembrane</keyword>
<comment type="caution">
    <text evidence="9">The sequence shown here is derived from an EMBL/GenBank/DDBJ whole genome shotgun (WGS) entry which is preliminary data.</text>
</comment>
<evidence type="ECO:0000256" key="7">
    <source>
        <dbReference type="SAM" id="Phobius"/>
    </source>
</evidence>
<evidence type="ECO:0000256" key="5">
    <source>
        <dbReference type="ARBA" id="ARBA00023136"/>
    </source>
</evidence>
<dbReference type="PRINTS" id="PR00237">
    <property type="entry name" value="GPCRRHODOPSN"/>
</dbReference>
<feature type="transmembrane region" description="Helical" evidence="7">
    <location>
        <begin position="907"/>
        <end position="925"/>
    </location>
</feature>
<feature type="transmembrane region" description="Helical" evidence="7">
    <location>
        <begin position="603"/>
        <end position="628"/>
    </location>
</feature>
<evidence type="ECO:0000256" key="4">
    <source>
        <dbReference type="ARBA" id="ARBA00022989"/>
    </source>
</evidence>
<comment type="subcellular location">
    <subcellularLocation>
        <location evidence="1">Cell membrane</location>
        <topology evidence="1">Multi-pass membrane protein</topology>
    </subcellularLocation>
</comment>
<dbReference type="CDD" id="cd00637">
    <property type="entry name" value="7tm_classA_rhodopsin-like"/>
    <property type="match status" value="3"/>
</dbReference>
<dbReference type="SUPFAM" id="SSF81321">
    <property type="entry name" value="Family A G protein-coupled receptor-like"/>
    <property type="match status" value="3"/>
</dbReference>
<dbReference type="GO" id="GO:0004930">
    <property type="term" value="F:G protein-coupled receptor activity"/>
    <property type="evidence" value="ECO:0007669"/>
    <property type="project" value="UniProtKB-KW"/>
</dbReference>